<evidence type="ECO:0000256" key="1">
    <source>
        <dbReference type="ARBA" id="ARBA00023015"/>
    </source>
</evidence>
<protein>
    <submittedName>
        <fullName evidence="5">Helix-turn-helix transcriptional regulator</fullName>
    </submittedName>
</protein>
<keyword evidence="6" id="KW-1185">Reference proteome</keyword>
<dbReference type="NCBIfam" id="NF033788">
    <property type="entry name" value="HTH_metalloreg"/>
    <property type="match status" value="1"/>
</dbReference>
<dbReference type="InterPro" id="IPR036390">
    <property type="entry name" value="WH_DNA-bd_sf"/>
</dbReference>
<evidence type="ECO:0000256" key="3">
    <source>
        <dbReference type="ARBA" id="ARBA00023163"/>
    </source>
</evidence>
<dbReference type="KEGG" id="vhy:G7082_11535"/>
<dbReference type="PANTHER" id="PTHR43132">
    <property type="entry name" value="ARSENICAL RESISTANCE OPERON REPRESSOR ARSR-RELATED"/>
    <property type="match status" value="1"/>
</dbReference>
<dbReference type="InterPro" id="IPR036388">
    <property type="entry name" value="WH-like_DNA-bd_sf"/>
</dbReference>
<evidence type="ECO:0000313" key="5">
    <source>
        <dbReference type="EMBL" id="QIL49073.1"/>
    </source>
</evidence>
<dbReference type="InterPro" id="IPR051011">
    <property type="entry name" value="Metal_resp_trans_reg"/>
</dbReference>
<organism evidence="5 6">
    <name type="scientific">Vagococcus hydrophili</name>
    <dbReference type="NCBI Taxonomy" id="2714947"/>
    <lineage>
        <taxon>Bacteria</taxon>
        <taxon>Bacillati</taxon>
        <taxon>Bacillota</taxon>
        <taxon>Bacilli</taxon>
        <taxon>Lactobacillales</taxon>
        <taxon>Enterococcaceae</taxon>
        <taxon>Vagococcus</taxon>
    </lineage>
</organism>
<accession>A0A6G8AVY4</accession>
<evidence type="ECO:0000256" key="2">
    <source>
        <dbReference type="ARBA" id="ARBA00023125"/>
    </source>
</evidence>
<sequence length="103" mass="11858">MMVEGVTDENILRVSRFYKSISDPTRLKILLALSEEELNVTSITNKLGMEQSAISHQLKLLRENYLVKSRKEGKTVVYSLDDHHVTEILSETFLHLSHIKECD</sequence>
<dbReference type="InterPro" id="IPR001845">
    <property type="entry name" value="HTH_ArsR_DNA-bd_dom"/>
</dbReference>
<evidence type="ECO:0000313" key="6">
    <source>
        <dbReference type="Proteomes" id="UP000501747"/>
    </source>
</evidence>
<keyword evidence="1" id="KW-0805">Transcription regulation</keyword>
<evidence type="ECO:0000259" key="4">
    <source>
        <dbReference type="PROSITE" id="PS50987"/>
    </source>
</evidence>
<reference evidence="5 6" key="1">
    <citation type="submission" date="2020-03" db="EMBL/GenBank/DDBJ databases">
        <title>Vagococcus sp. nov., isolated from beetles.</title>
        <authorList>
            <person name="Hyun D.-W."/>
            <person name="Bae J.-W."/>
        </authorList>
    </citation>
    <scope>NUCLEOTIDE SEQUENCE [LARGE SCALE GENOMIC DNA]</scope>
    <source>
        <strain evidence="5 6">HDW17B</strain>
    </source>
</reference>
<keyword evidence="2" id="KW-0238">DNA-binding</keyword>
<dbReference type="GO" id="GO:0003700">
    <property type="term" value="F:DNA-binding transcription factor activity"/>
    <property type="evidence" value="ECO:0007669"/>
    <property type="project" value="InterPro"/>
</dbReference>
<gene>
    <name evidence="5" type="ORF">G7082_11535</name>
</gene>
<dbReference type="RefSeq" id="WP_166035202.1">
    <property type="nucleotide sequence ID" value="NZ_CP049887.1"/>
</dbReference>
<proteinExistence type="predicted"/>
<dbReference type="PROSITE" id="PS50987">
    <property type="entry name" value="HTH_ARSR_2"/>
    <property type="match status" value="1"/>
</dbReference>
<dbReference type="AlphaFoldDB" id="A0A6G8AVY4"/>
<keyword evidence="3" id="KW-0804">Transcription</keyword>
<name>A0A6G8AVY4_9ENTE</name>
<dbReference type="InterPro" id="IPR011991">
    <property type="entry name" value="ArsR-like_HTH"/>
</dbReference>
<dbReference type="SUPFAM" id="SSF46785">
    <property type="entry name" value="Winged helix' DNA-binding domain"/>
    <property type="match status" value="1"/>
</dbReference>
<dbReference type="PANTHER" id="PTHR43132:SF6">
    <property type="entry name" value="HTH-TYPE TRANSCRIPTIONAL REPRESSOR CZRA"/>
    <property type="match status" value="1"/>
</dbReference>
<dbReference type="Proteomes" id="UP000501747">
    <property type="component" value="Chromosome"/>
</dbReference>
<feature type="domain" description="HTH arsR-type" evidence="4">
    <location>
        <begin position="6"/>
        <end position="100"/>
    </location>
</feature>
<dbReference type="Gene3D" id="1.10.10.10">
    <property type="entry name" value="Winged helix-like DNA-binding domain superfamily/Winged helix DNA-binding domain"/>
    <property type="match status" value="1"/>
</dbReference>
<dbReference type="PRINTS" id="PR00778">
    <property type="entry name" value="HTHARSR"/>
</dbReference>
<dbReference type="CDD" id="cd00090">
    <property type="entry name" value="HTH_ARSR"/>
    <property type="match status" value="1"/>
</dbReference>
<dbReference type="GO" id="GO:0003677">
    <property type="term" value="F:DNA binding"/>
    <property type="evidence" value="ECO:0007669"/>
    <property type="project" value="UniProtKB-KW"/>
</dbReference>
<dbReference type="EMBL" id="CP049887">
    <property type="protein sequence ID" value="QIL49073.1"/>
    <property type="molecule type" value="Genomic_DNA"/>
</dbReference>
<dbReference type="SMART" id="SM00418">
    <property type="entry name" value="HTH_ARSR"/>
    <property type="match status" value="1"/>
</dbReference>
<dbReference type="Pfam" id="PF01022">
    <property type="entry name" value="HTH_5"/>
    <property type="match status" value="1"/>
</dbReference>